<feature type="signal peptide" evidence="5">
    <location>
        <begin position="1"/>
        <end position="30"/>
    </location>
</feature>
<keyword evidence="5" id="KW-0732">Signal</keyword>
<evidence type="ECO:0000256" key="5">
    <source>
        <dbReference type="SAM" id="SignalP"/>
    </source>
</evidence>
<dbReference type="Gene3D" id="3.30.1120.10">
    <property type="match status" value="1"/>
</dbReference>
<dbReference type="Pfam" id="PF00884">
    <property type="entry name" value="Sulfatase"/>
    <property type="match status" value="1"/>
</dbReference>
<feature type="domain" description="Sulfatase N-terminal" evidence="6">
    <location>
        <begin position="36"/>
        <end position="403"/>
    </location>
</feature>
<reference evidence="7 8" key="1">
    <citation type="submission" date="2019-02" db="EMBL/GenBank/DDBJ databases">
        <title>Deep-cultivation of Planctomycetes and their phenomic and genomic characterization uncovers novel biology.</title>
        <authorList>
            <person name="Wiegand S."/>
            <person name="Jogler M."/>
            <person name="Boedeker C."/>
            <person name="Pinto D."/>
            <person name="Vollmers J."/>
            <person name="Rivas-Marin E."/>
            <person name="Kohn T."/>
            <person name="Peeters S.H."/>
            <person name="Heuer A."/>
            <person name="Rast P."/>
            <person name="Oberbeckmann S."/>
            <person name="Bunk B."/>
            <person name="Jeske O."/>
            <person name="Meyerdierks A."/>
            <person name="Storesund J.E."/>
            <person name="Kallscheuer N."/>
            <person name="Luecker S."/>
            <person name="Lage O.M."/>
            <person name="Pohl T."/>
            <person name="Merkel B.J."/>
            <person name="Hornburger P."/>
            <person name="Mueller R.-W."/>
            <person name="Bruemmer F."/>
            <person name="Labrenz M."/>
            <person name="Spormann A.M."/>
            <person name="Op Den Camp H."/>
            <person name="Overmann J."/>
            <person name="Amann R."/>
            <person name="Jetten M.S.M."/>
            <person name="Mascher T."/>
            <person name="Medema M.H."/>
            <person name="Devos D.P."/>
            <person name="Kaster A.-K."/>
            <person name="Ovreas L."/>
            <person name="Rohde M."/>
            <person name="Galperin M.Y."/>
            <person name="Jogler C."/>
        </authorList>
    </citation>
    <scope>NUCLEOTIDE SEQUENCE [LARGE SCALE GENOMIC DNA]</scope>
    <source>
        <strain evidence="7 8">Pan14r</strain>
    </source>
</reference>
<dbReference type="InterPro" id="IPR050738">
    <property type="entry name" value="Sulfatase"/>
</dbReference>
<dbReference type="OrthoDB" id="9783154at2"/>
<evidence type="ECO:0000256" key="2">
    <source>
        <dbReference type="ARBA" id="ARBA00022723"/>
    </source>
</evidence>
<evidence type="ECO:0000259" key="6">
    <source>
        <dbReference type="Pfam" id="PF00884"/>
    </source>
</evidence>
<evidence type="ECO:0000256" key="1">
    <source>
        <dbReference type="ARBA" id="ARBA00008779"/>
    </source>
</evidence>
<dbReference type="PANTHER" id="PTHR42693">
    <property type="entry name" value="ARYLSULFATASE FAMILY MEMBER"/>
    <property type="match status" value="1"/>
</dbReference>
<dbReference type="GO" id="GO:0046872">
    <property type="term" value="F:metal ion binding"/>
    <property type="evidence" value="ECO:0007669"/>
    <property type="project" value="UniProtKB-KW"/>
</dbReference>
<evidence type="ECO:0000256" key="4">
    <source>
        <dbReference type="ARBA" id="ARBA00022837"/>
    </source>
</evidence>
<dbReference type="SUPFAM" id="SSF53649">
    <property type="entry name" value="Alkaline phosphatase-like"/>
    <property type="match status" value="1"/>
</dbReference>
<comment type="similarity">
    <text evidence="1">Belongs to the sulfatase family.</text>
</comment>
<dbReference type="AlphaFoldDB" id="A0A5C5Y3X4"/>
<dbReference type="PANTHER" id="PTHR42693:SF53">
    <property type="entry name" value="ENDO-4-O-SULFATASE"/>
    <property type="match status" value="1"/>
</dbReference>
<dbReference type="InterPro" id="IPR000917">
    <property type="entry name" value="Sulfatase_N"/>
</dbReference>
<dbReference type="GO" id="GO:0004065">
    <property type="term" value="F:arylsulfatase activity"/>
    <property type="evidence" value="ECO:0007669"/>
    <property type="project" value="UniProtKB-EC"/>
</dbReference>
<gene>
    <name evidence="7" type="primary">atsA_51</name>
    <name evidence="7" type="ORF">Pan14r_27720</name>
</gene>
<dbReference type="EMBL" id="SJPL01000001">
    <property type="protein sequence ID" value="TWT70466.1"/>
    <property type="molecule type" value="Genomic_DNA"/>
</dbReference>
<sequence length="530" mass="60176" precursor="true">MPKRRVPVRCVIALATVLVSLPCLSPTLLAAKPSRPNFIVIVCDDMGFSDLGCYGGEIDTPNLDRLASSGLRFVDFHNNAKCSETRASLMTGLWHQQSKNLKKPGNATIAEVLKPAGYRTLMSGKWHLAGEPPERGFDRYFGFLGGCINFFTGNDWGSGENLMRLDRNVFDVPDDFYSTDAITDYAIDFLNEGESDDRPFFLYLAHNAPHFPLHAPEEDIAKYRGRYRVGWDEIRRRRYQRLQELGIADETWNLSDRDSKVESWDSLTAKEREFLEPMMEVYAAMVDRLDQNIGRLIDHLESTGQLNNTLIFFFSDNGACPYQRLKGDMLVPGSGDSDIAYDARWANMCNTPLRNYKQYAHHGGTLTPMIAHWPNGIQDTGGLNHFPSHLVDIMPTLVELAGATYPTQRNGQDVFPMEGVSLAATLQGKETSRQRKPIYWEFANNHAVRDGNWKLVAERTKDWELYDISRDRCETNNIIEQYPDVAKRLAKSYDQWAKRVGAKTHAKCLNSSPSNQSQLFNLDKLLRDPQ</sequence>
<dbReference type="RefSeq" id="WP_146439349.1">
    <property type="nucleotide sequence ID" value="NZ_SJPL01000001.1"/>
</dbReference>
<comment type="caution">
    <text evidence="7">The sequence shown here is derived from an EMBL/GenBank/DDBJ whole genome shotgun (WGS) entry which is preliminary data.</text>
</comment>
<evidence type="ECO:0000313" key="8">
    <source>
        <dbReference type="Proteomes" id="UP000317238"/>
    </source>
</evidence>
<feature type="chain" id="PRO_5022752554" evidence="5">
    <location>
        <begin position="31"/>
        <end position="530"/>
    </location>
</feature>
<keyword evidence="8" id="KW-1185">Reference proteome</keyword>
<organism evidence="7 8">
    <name type="scientific">Crateriforma conspicua</name>
    <dbReference type="NCBI Taxonomy" id="2527996"/>
    <lineage>
        <taxon>Bacteria</taxon>
        <taxon>Pseudomonadati</taxon>
        <taxon>Planctomycetota</taxon>
        <taxon>Planctomycetia</taxon>
        <taxon>Planctomycetales</taxon>
        <taxon>Planctomycetaceae</taxon>
        <taxon>Crateriforma</taxon>
    </lineage>
</organism>
<dbReference type="Gene3D" id="3.40.720.10">
    <property type="entry name" value="Alkaline Phosphatase, subunit A"/>
    <property type="match status" value="1"/>
</dbReference>
<proteinExistence type="inferred from homology"/>
<dbReference type="Proteomes" id="UP000317238">
    <property type="component" value="Unassembled WGS sequence"/>
</dbReference>
<dbReference type="EC" id="3.1.6.1" evidence="7"/>
<dbReference type="InterPro" id="IPR024607">
    <property type="entry name" value="Sulfatase_CS"/>
</dbReference>
<dbReference type="InterPro" id="IPR017850">
    <property type="entry name" value="Alkaline_phosphatase_core_sf"/>
</dbReference>
<protein>
    <submittedName>
        <fullName evidence="7">Arylsulfatase</fullName>
        <ecNumber evidence="7">3.1.6.1</ecNumber>
    </submittedName>
</protein>
<dbReference type="CDD" id="cd16025">
    <property type="entry name" value="PAS_like"/>
    <property type="match status" value="1"/>
</dbReference>
<accession>A0A5C5Y3X4</accession>
<keyword evidence="2" id="KW-0479">Metal-binding</keyword>
<keyword evidence="4" id="KW-0106">Calcium</keyword>
<name>A0A5C5Y3X4_9PLAN</name>
<evidence type="ECO:0000313" key="7">
    <source>
        <dbReference type="EMBL" id="TWT70466.1"/>
    </source>
</evidence>
<keyword evidence="3 7" id="KW-0378">Hydrolase</keyword>
<evidence type="ECO:0000256" key="3">
    <source>
        <dbReference type="ARBA" id="ARBA00022801"/>
    </source>
</evidence>
<dbReference type="PROSITE" id="PS00149">
    <property type="entry name" value="SULFATASE_2"/>
    <property type="match status" value="1"/>
</dbReference>